<evidence type="ECO:0000256" key="4">
    <source>
        <dbReference type="ARBA" id="ARBA00023136"/>
    </source>
</evidence>
<comment type="caution">
    <text evidence="8">The sequence shown here is derived from an EMBL/GenBank/DDBJ whole genome shotgun (WGS) entry which is preliminary data.</text>
</comment>
<sequence>MSSLKDGPITAGGPMSRTSVEKLGQVSQSENSDRGAGELYPITTAGELHREMSVRSIVMLGVGGGIGTALFVSIGGALNSAGPLGLLLGFAVYGIVLANVNNSLAEMTTYMPISGSFIRLAGHWVDDALGFAGGWNFYIYLGLIVPFEITALSLVLSYWSPHIPAGAICAACIVLYIAINIFAVGIYGAAEFFLCSGKVLLMVILMMFTLVTMCGGNPQHDAYGFSNWNDPAPILEYYSSGNSGKFEAFLSALWFASFTCVGPEFLSIAASEVKHPRTYVKKAYKVLFFRIIIFFVGGALAIGIILPSNNSVLNDLYKKGSGSTGSAAASPYIIAMENFKIKGLPDLITALFATTIFAAGNTVLYSATRCLYGLSLEGRAPKFLRKVTKSGAPIYCFAVTMIFPMLAFLQLSSGSATVLTWLINLDTGATLLYFMTATFTFIRFNKACQVQGFSRDNLPYKGWFQPYSAWFAFISQLFILIFYGYRSVVPFQVSGFITAYFMPFLFPCLFFGWKFFKKTKFIRAQDVDLIYEAPLIDAYEASLEERPVGFWVDVWQMVRGWGPKKPKANEA</sequence>
<keyword evidence="3 6" id="KW-1133">Transmembrane helix</keyword>
<feature type="transmembrane region" description="Helical" evidence="6">
    <location>
        <begin position="248"/>
        <end position="266"/>
    </location>
</feature>
<evidence type="ECO:0000256" key="6">
    <source>
        <dbReference type="SAM" id="Phobius"/>
    </source>
</evidence>
<dbReference type="Proteomes" id="UP001642406">
    <property type="component" value="Unassembled WGS sequence"/>
</dbReference>
<feature type="transmembrane region" description="Helical" evidence="6">
    <location>
        <begin position="137"/>
        <end position="159"/>
    </location>
</feature>
<feature type="transmembrane region" description="Helical" evidence="6">
    <location>
        <begin position="491"/>
        <end position="513"/>
    </location>
</feature>
<dbReference type="PANTHER" id="PTHR43341:SF6">
    <property type="entry name" value="AMINO ACID TRANSPORTER (EUROFUNG)"/>
    <property type="match status" value="1"/>
</dbReference>
<reference evidence="8 9" key="1">
    <citation type="submission" date="2024-01" db="EMBL/GenBank/DDBJ databases">
        <authorList>
            <person name="Allen C."/>
            <person name="Tagirdzhanova G."/>
        </authorList>
    </citation>
    <scope>NUCLEOTIDE SEQUENCE [LARGE SCALE GENOMIC DNA]</scope>
</reference>
<name>A0ABP0BP98_9PEZI</name>
<evidence type="ECO:0000256" key="1">
    <source>
        <dbReference type="ARBA" id="ARBA00004141"/>
    </source>
</evidence>
<feature type="transmembrane region" description="Helical" evidence="6">
    <location>
        <begin position="463"/>
        <end position="485"/>
    </location>
</feature>
<dbReference type="Gene3D" id="1.20.1740.10">
    <property type="entry name" value="Amino acid/polyamine transporter I"/>
    <property type="match status" value="1"/>
</dbReference>
<keyword evidence="2 6" id="KW-0812">Transmembrane</keyword>
<comment type="subcellular location">
    <subcellularLocation>
        <location evidence="1">Membrane</location>
        <topology evidence="1">Multi-pass membrane protein</topology>
    </subcellularLocation>
</comment>
<dbReference type="InterPro" id="IPR050524">
    <property type="entry name" value="APC_YAT"/>
</dbReference>
<feature type="transmembrane region" description="Helical" evidence="6">
    <location>
        <begin position="165"/>
        <end position="187"/>
    </location>
</feature>
<evidence type="ECO:0000259" key="7">
    <source>
        <dbReference type="Pfam" id="PF00324"/>
    </source>
</evidence>
<feature type="transmembrane region" description="Helical" evidence="6">
    <location>
        <begin position="199"/>
        <end position="218"/>
    </location>
</feature>
<feature type="transmembrane region" description="Helical" evidence="6">
    <location>
        <begin position="84"/>
        <end position="101"/>
    </location>
</feature>
<organism evidence="8 9">
    <name type="scientific">Sporothrix bragantina</name>
    <dbReference type="NCBI Taxonomy" id="671064"/>
    <lineage>
        <taxon>Eukaryota</taxon>
        <taxon>Fungi</taxon>
        <taxon>Dikarya</taxon>
        <taxon>Ascomycota</taxon>
        <taxon>Pezizomycotina</taxon>
        <taxon>Sordariomycetes</taxon>
        <taxon>Sordariomycetidae</taxon>
        <taxon>Ophiostomatales</taxon>
        <taxon>Ophiostomataceae</taxon>
        <taxon>Sporothrix</taxon>
    </lineage>
</organism>
<keyword evidence="9" id="KW-1185">Reference proteome</keyword>
<feature type="region of interest" description="Disordered" evidence="5">
    <location>
        <begin position="1"/>
        <end position="38"/>
    </location>
</feature>
<dbReference type="PIRSF" id="PIRSF006060">
    <property type="entry name" value="AA_transporter"/>
    <property type="match status" value="1"/>
</dbReference>
<feature type="transmembrane region" description="Helical" evidence="6">
    <location>
        <begin position="418"/>
        <end position="442"/>
    </location>
</feature>
<dbReference type="Pfam" id="PF00324">
    <property type="entry name" value="AA_permease"/>
    <property type="match status" value="1"/>
</dbReference>
<dbReference type="InterPro" id="IPR004841">
    <property type="entry name" value="AA-permease/SLC12A_dom"/>
</dbReference>
<dbReference type="EMBL" id="CAWUHC010000035">
    <property type="protein sequence ID" value="CAK7221434.1"/>
    <property type="molecule type" value="Genomic_DNA"/>
</dbReference>
<evidence type="ECO:0000313" key="8">
    <source>
        <dbReference type="EMBL" id="CAK7221434.1"/>
    </source>
</evidence>
<evidence type="ECO:0000313" key="9">
    <source>
        <dbReference type="Proteomes" id="UP001642406"/>
    </source>
</evidence>
<keyword evidence="4 6" id="KW-0472">Membrane</keyword>
<dbReference type="PANTHER" id="PTHR43341">
    <property type="entry name" value="AMINO ACID PERMEASE"/>
    <property type="match status" value="1"/>
</dbReference>
<feature type="transmembrane region" description="Helical" evidence="6">
    <location>
        <begin position="347"/>
        <end position="372"/>
    </location>
</feature>
<accession>A0ABP0BP98</accession>
<feature type="transmembrane region" description="Helical" evidence="6">
    <location>
        <begin position="57"/>
        <end position="78"/>
    </location>
</feature>
<evidence type="ECO:0000256" key="3">
    <source>
        <dbReference type="ARBA" id="ARBA00022989"/>
    </source>
</evidence>
<feature type="transmembrane region" description="Helical" evidence="6">
    <location>
        <begin position="392"/>
        <end position="412"/>
    </location>
</feature>
<protein>
    <recommendedName>
        <fullName evidence="7">Amino acid permease/ SLC12A domain-containing protein</fullName>
    </recommendedName>
</protein>
<gene>
    <name evidence="8" type="ORF">SBRCBS47491_004524</name>
</gene>
<proteinExistence type="predicted"/>
<evidence type="ECO:0000256" key="2">
    <source>
        <dbReference type="ARBA" id="ARBA00022692"/>
    </source>
</evidence>
<feature type="domain" description="Amino acid permease/ SLC12A" evidence="7">
    <location>
        <begin position="57"/>
        <end position="521"/>
    </location>
</feature>
<evidence type="ECO:0000256" key="5">
    <source>
        <dbReference type="SAM" id="MobiDB-lite"/>
    </source>
</evidence>
<feature type="transmembrane region" description="Helical" evidence="6">
    <location>
        <begin position="287"/>
        <end position="306"/>
    </location>
</feature>